<dbReference type="InterPro" id="IPR023213">
    <property type="entry name" value="CAT-like_dom_sf"/>
</dbReference>
<name>A0AAW0KDC2_QUESU</name>
<accession>A0AAW0KDC2</accession>
<comment type="similarity">
    <text evidence="1">Belongs to the plant acyltransferase family.</text>
</comment>
<dbReference type="Pfam" id="PF02458">
    <property type="entry name" value="Transferase"/>
    <property type="match status" value="1"/>
</dbReference>
<comment type="caution">
    <text evidence="2">The sequence shown here is derived from an EMBL/GenBank/DDBJ whole genome shotgun (WGS) entry which is preliminary data.</text>
</comment>
<dbReference type="EMBL" id="PKMF04000364">
    <property type="protein sequence ID" value="KAK7835791.1"/>
    <property type="molecule type" value="Genomic_DNA"/>
</dbReference>
<evidence type="ECO:0000313" key="2">
    <source>
        <dbReference type="EMBL" id="KAK7835791.1"/>
    </source>
</evidence>
<dbReference type="Gene3D" id="3.30.559.10">
    <property type="entry name" value="Chloramphenicol acetyltransferase-like domain"/>
    <property type="match status" value="1"/>
</dbReference>
<dbReference type="PANTHER" id="PTHR31642:SF289">
    <property type="entry name" value="SPERMIDINE HYDROXYCINNAMOYL TRANSFERASE"/>
    <property type="match status" value="1"/>
</dbReference>
<keyword evidence="2" id="KW-0808">Transferase</keyword>
<dbReference type="AlphaFoldDB" id="A0AAW0KDC2"/>
<gene>
    <name evidence="2" type="primary">SHT_10</name>
    <name evidence="2" type="ORF">CFP56_023076</name>
</gene>
<dbReference type="Proteomes" id="UP000237347">
    <property type="component" value="Unassembled WGS sequence"/>
</dbReference>
<keyword evidence="3" id="KW-1185">Reference proteome</keyword>
<organism evidence="2 3">
    <name type="scientific">Quercus suber</name>
    <name type="common">Cork oak</name>
    <dbReference type="NCBI Taxonomy" id="58331"/>
    <lineage>
        <taxon>Eukaryota</taxon>
        <taxon>Viridiplantae</taxon>
        <taxon>Streptophyta</taxon>
        <taxon>Embryophyta</taxon>
        <taxon>Tracheophyta</taxon>
        <taxon>Spermatophyta</taxon>
        <taxon>Magnoliopsida</taxon>
        <taxon>eudicotyledons</taxon>
        <taxon>Gunneridae</taxon>
        <taxon>Pentapetalae</taxon>
        <taxon>rosids</taxon>
        <taxon>fabids</taxon>
        <taxon>Fagales</taxon>
        <taxon>Fagaceae</taxon>
        <taxon>Quercus</taxon>
    </lineage>
</organism>
<dbReference type="PANTHER" id="PTHR31642">
    <property type="entry name" value="TRICHOTHECENE 3-O-ACETYLTRANSFERASE"/>
    <property type="match status" value="1"/>
</dbReference>
<sequence length="155" mass="17486">MWRCACKVRRVPDHNNQPTRLRILVDVRNRLNPPLPQQYFGNAICATVTSTCLYGDLLSKPLSYSAGKLREAIETVTNEYIRSNLDFIASQKHVGGLRNSFHIRGLGTEAPFLGNPNLSLGSWMNLPVYDTDFGWEKPTYVGPGLLNMDALYKQE</sequence>
<proteinExistence type="inferred from homology"/>
<reference evidence="2 3" key="1">
    <citation type="journal article" date="2018" name="Sci. Data">
        <title>The draft genome sequence of cork oak.</title>
        <authorList>
            <person name="Ramos A.M."/>
            <person name="Usie A."/>
            <person name="Barbosa P."/>
            <person name="Barros P.M."/>
            <person name="Capote T."/>
            <person name="Chaves I."/>
            <person name="Simoes F."/>
            <person name="Abreu I."/>
            <person name="Carrasquinho I."/>
            <person name="Faro C."/>
            <person name="Guimaraes J.B."/>
            <person name="Mendonca D."/>
            <person name="Nobrega F."/>
            <person name="Rodrigues L."/>
            <person name="Saibo N.J.M."/>
            <person name="Varela M.C."/>
            <person name="Egas C."/>
            <person name="Matos J."/>
            <person name="Miguel C.M."/>
            <person name="Oliveira M.M."/>
            <person name="Ricardo C.P."/>
            <person name="Goncalves S."/>
        </authorList>
    </citation>
    <scope>NUCLEOTIDE SEQUENCE [LARGE SCALE GENOMIC DNA]</scope>
    <source>
        <strain evidence="3">cv. HL8</strain>
    </source>
</reference>
<dbReference type="GO" id="GO:0016747">
    <property type="term" value="F:acyltransferase activity, transferring groups other than amino-acyl groups"/>
    <property type="evidence" value="ECO:0007669"/>
    <property type="project" value="TreeGrafter"/>
</dbReference>
<protein>
    <submittedName>
        <fullName evidence="2">Spermidine hydroxycinnamoyl transferase</fullName>
    </submittedName>
</protein>
<dbReference type="InterPro" id="IPR050317">
    <property type="entry name" value="Plant_Fungal_Acyltransferase"/>
</dbReference>
<evidence type="ECO:0000313" key="3">
    <source>
        <dbReference type="Proteomes" id="UP000237347"/>
    </source>
</evidence>
<evidence type="ECO:0000256" key="1">
    <source>
        <dbReference type="ARBA" id="ARBA00009861"/>
    </source>
</evidence>